<evidence type="ECO:0000313" key="2">
    <source>
        <dbReference type="EMBL" id="KAJ1203420.1"/>
    </source>
</evidence>
<protein>
    <submittedName>
        <fullName evidence="2">Uncharacterized protein</fullName>
    </submittedName>
</protein>
<dbReference type="EMBL" id="JANPWB010000003">
    <property type="protein sequence ID" value="KAJ1203420.1"/>
    <property type="molecule type" value="Genomic_DNA"/>
</dbReference>
<accession>A0AAV7VP27</accession>
<dbReference type="AlphaFoldDB" id="A0AAV7VP27"/>
<evidence type="ECO:0000313" key="3">
    <source>
        <dbReference type="Proteomes" id="UP001066276"/>
    </source>
</evidence>
<gene>
    <name evidence="2" type="ORF">NDU88_007207</name>
</gene>
<proteinExistence type="predicted"/>
<feature type="region of interest" description="Disordered" evidence="1">
    <location>
        <begin position="1"/>
        <end position="27"/>
    </location>
</feature>
<comment type="caution">
    <text evidence="2">The sequence shown here is derived from an EMBL/GenBank/DDBJ whole genome shotgun (WGS) entry which is preliminary data.</text>
</comment>
<reference evidence="2" key="1">
    <citation type="journal article" date="2022" name="bioRxiv">
        <title>Sequencing and chromosome-scale assembly of the giantPleurodeles waltlgenome.</title>
        <authorList>
            <person name="Brown T."/>
            <person name="Elewa A."/>
            <person name="Iarovenko S."/>
            <person name="Subramanian E."/>
            <person name="Araus A.J."/>
            <person name="Petzold A."/>
            <person name="Susuki M."/>
            <person name="Suzuki K.-i.T."/>
            <person name="Hayashi T."/>
            <person name="Toyoda A."/>
            <person name="Oliveira C."/>
            <person name="Osipova E."/>
            <person name="Leigh N.D."/>
            <person name="Simon A."/>
            <person name="Yun M.H."/>
        </authorList>
    </citation>
    <scope>NUCLEOTIDE SEQUENCE</scope>
    <source>
        <strain evidence="2">20211129_DDA</strain>
        <tissue evidence="2">Liver</tissue>
    </source>
</reference>
<evidence type="ECO:0000256" key="1">
    <source>
        <dbReference type="SAM" id="MobiDB-lite"/>
    </source>
</evidence>
<sequence length="172" mass="18334">MSPSPHAGAEESKSHRKPDSVTAVGEDQRALVRLPRSGASLGQFVPTRLLSFSRLLSLAPASRRCGLSVSPTLPGSKRTNAEQALFGVAGADEVAARRDTRGSTDPSARPGGPCGDGSRRGLGWEAPVLGTPLRHFVPCRLVPSVKLQLYVEQVLVRVSLVQTMEQEAKQPF</sequence>
<feature type="compositionally biased region" description="Basic and acidic residues" evidence="1">
    <location>
        <begin position="8"/>
        <end position="19"/>
    </location>
</feature>
<dbReference type="Proteomes" id="UP001066276">
    <property type="component" value="Chromosome 2_1"/>
</dbReference>
<feature type="region of interest" description="Disordered" evidence="1">
    <location>
        <begin position="97"/>
        <end position="121"/>
    </location>
</feature>
<name>A0AAV7VP27_PLEWA</name>
<organism evidence="2 3">
    <name type="scientific">Pleurodeles waltl</name>
    <name type="common">Iberian ribbed newt</name>
    <dbReference type="NCBI Taxonomy" id="8319"/>
    <lineage>
        <taxon>Eukaryota</taxon>
        <taxon>Metazoa</taxon>
        <taxon>Chordata</taxon>
        <taxon>Craniata</taxon>
        <taxon>Vertebrata</taxon>
        <taxon>Euteleostomi</taxon>
        <taxon>Amphibia</taxon>
        <taxon>Batrachia</taxon>
        <taxon>Caudata</taxon>
        <taxon>Salamandroidea</taxon>
        <taxon>Salamandridae</taxon>
        <taxon>Pleurodelinae</taxon>
        <taxon>Pleurodeles</taxon>
    </lineage>
</organism>
<keyword evidence="3" id="KW-1185">Reference proteome</keyword>